<dbReference type="GO" id="GO:0016787">
    <property type="term" value="F:hydrolase activity"/>
    <property type="evidence" value="ECO:0007669"/>
    <property type="project" value="UniProtKB-KW"/>
</dbReference>
<evidence type="ECO:0000259" key="2">
    <source>
        <dbReference type="Pfam" id="PF00857"/>
    </source>
</evidence>
<name>C1B5Y4_RHOOB</name>
<reference evidence="3 4" key="1">
    <citation type="submission" date="2009-03" db="EMBL/GenBank/DDBJ databases">
        <title>Comparison of the complete genome sequences of Rhodococcus erythropolis PR4 and Rhodococcus opacus B4.</title>
        <authorList>
            <person name="Takarada H."/>
            <person name="Sekine M."/>
            <person name="Hosoyama A."/>
            <person name="Yamada R."/>
            <person name="Fujisawa T."/>
            <person name="Omata S."/>
            <person name="Shimizu A."/>
            <person name="Tsukatani N."/>
            <person name="Tanikawa S."/>
            <person name="Fujita N."/>
            <person name="Harayama S."/>
        </authorList>
    </citation>
    <scope>NUCLEOTIDE SEQUENCE [LARGE SCALE GENOMIC DNA]</scope>
    <source>
        <strain evidence="3 4">B4</strain>
    </source>
</reference>
<dbReference type="PANTHER" id="PTHR43540">
    <property type="entry name" value="PEROXYUREIDOACRYLATE/UREIDOACRYLATE AMIDOHYDROLASE-RELATED"/>
    <property type="match status" value="1"/>
</dbReference>
<dbReference type="KEGG" id="rop:ROP_71480"/>
<dbReference type="HOGENOM" id="CLU_068979_6_0_11"/>
<dbReference type="CDD" id="cd00431">
    <property type="entry name" value="cysteine_hydrolases"/>
    <property type="match status" value="1"/>
</dbReference>
<evidence type="ECO:0000313" key="3">
    <source>
        <dbReference type="EMBL" id="BAH55395.1"/>
    </source>
</evidence>
<accession>C1B5Y4</accession>
<dbReference type="Pfam" id="PF00857">
    <property type="entry name" value="Isochorismatase"/>
    <property type="match status" value="1"/>
</dbReference>
<dbReference type="SUPFAM" id="SSF52499">
    <property type="entry name" value="Isochorismatase-like hydrolases"/>
    <property type="match status" value="1"/>
</dbReference>
<dbReference type="Gene3D" id="3.40.50.850">
    <property type="entry name" value="Isochorismatase-like"/>
    <property type="match status" value="1"/>
</dbReference>
<dbReference type="STRING" id="632772.ROP_71480"/>
<dbReference type="EMBL" id="AP011115">
    <property type="protein sequence ID" value="BAH55395.1"/>
    <property type="molecule type" value="Genomic_DNA"/>
</dbReference>
<dbReference type="Proteomes" id="UP000002212">
    <property type="component" value="Chromosome"/>
</dbReference>
<gene>
    <name evidence="3" type="ordered locus">ROP_71480</name>
</gene>
<dbReference type="AlphaFoldDB" id="C1B5Y4"/>
<dbReference type="InterPro" id="IPR050272">
    <property type="entry name" value="Isochorismatase-like_hydrls"/>
</dbReference>
<proteinExistence type="predicted"/>
<keyword evidence="1 3" id="KW-0378">Hydrolase</keyword>
<dbReference type="InterPro" id="IPR000868">
    <property type="entry name" value="Isochorismatase-like_dom"/>
</dbReference>
<evidence type="ECO:0000313" key="4">
    <source>
        <dbReference type="Proteomes" id="UP000002212"/>
    </source>
</evidence>
<dbReference type="RefSeq" id="WP_015890813.1">
    <property type="nucleotide sequence ID" value="NC_012522.1"/>
</dbReference>
<feature type="domain" description="Isochorismatase-like" evidence="2">
    <location>
        <begin position="20"/>
        <end position="204"/>
    </location>
</feature>
<protein>
    <submittedName>
        <fullName evidence="3">Putative hydrolase</fullName>
    </submittedName>
</protein>
<evidence type="ECO:0000256" key="1">
    <source>
        <dbReference type="ARBA" id="ARBA00022801"/>
    </source>
</evidence>
<dbReference type="PATRIC" id="fig|632772.20.peg.7460"/>
<dbReference type="InterPro" id="IPR036380">
    <property type="entry name" value="Isochorismatase-like_sf"/>
</dbReference>
<organism evidence="3 4">
    <name type="scientific">Rhodococcus opacus (strain B4)</name>
    <dbReference type="NCBI Taxonomy" id="632772"/>
    <lineage>
        <taxon>Bacteria</taxon>
        <taxon>Bacillati</taxon>
        <taxon>Actinomycetota</taxon>
        <taxon>Actinomycetes</taxon>
        <taxon>Mycobacteriales</taxon>
        <taxon>Nocardiaceae</taxon>
        <taxon>Rhodococcus</taxon>
    </lineage>
</organism>
<sequence>MSPQSSQPSRALPRPISSAALVISECQHGILEPGRSVSPGLAHEVARRGVVPRTAQLAQAFRARGLPVFHCVIEHRQDQKGMLPNSYLGTMALRSRGMSTGSIDVEIPHELGPEPSDIVSSRATGLTAFYGTNLDAMLRLQKVETLVLAGVSTNIALPGLALEAVNRGFDVILAEDCTAGSSDEVHTFMVANLLTVLTRVSTAADVIDRLPN</sequence>